<evidence type="ECO:0000313" key="1">
    <source>
        <dbReference type="EMBL" id="VDD47540.1"/>
    </source>
</evidence>
<feature type="non-terminal residue" evidence="1">
    <location>
        <position position="1"/>
    </location>
</feature>
<sequence>QTEVSDRLRLAATSRHPLVRVGGGFRYVCIGNNQFVFGNGQGKGAGCTTFIIRGLAMGVGYVIDINDYERSCYIKTNNTTVRKSPSEVAATQGGE</sequence>
<organism evidence="1">
    <name type="scientific">Brassica oleracea</name>
    <name type="common">Wild cabbage</name>
    <dbReference type="NCBI Taxonomy" id="3712"/>
    <lineage>
        <taxon>Eukaryota</taxon>
        <taxon>Viridiplantae</taxon>
        <taxon>Streptophyta</taxon>
        <taxon>Embryophyta</taxon>
        <taxon>Tracheophyta</taxon>
        <taxon>Spermatophyta</taxon>
        <taxon>Magnoliopsida</taxon>
        <taxon>eudicotyledons</taxon>
        <taxon>Gunneridae</taxon>
        <taxon>Pentapetalae</taxon>
        <taxon>rosids</taxon>
        <taxon>malvids</taxon>
        <taxon>Brassicales</taxon>
        <taxon>Brassicaceae</taxon>
        <taxon>Brassiceae</taxon>
        <taxon>Brassica</taxon>
    </lineage>
</organism>
<name>A0A3P6F641_BRAOL</name>
<reference evidence="1" key="1">
    <citation type="submission" date="2018-11" db="EMBL/GenBank/DDBJ databases">
        <authorList>
            <consortium name="Genoscope - CEA"/>
            <person name="William W."/>
        </authorList>
    </citation>
    <scope>NUCLEOTIDE SEQUENCE</scope>
</reference>
<protein>
    <submittedName>
        <fullName evidence="1">Uncharacterized protein</fullName>
    </submittedName>
</protein>
<gene>
    <name evidence="1" type="ORF">BOLC5T35087H</name>
</gene>
<dbReference type="AlphaFoldDB" id="A0A3P6F641"/>
<proteinExistence type="predicted"/>
<dbReference type="EMBL" id="LR031877">
    <property type="protein sequence ID" value="VDD47540.1"/>
    <property type="molecule type" value="Genomic_DNA"/>
</dbReference>
<accession>A0A3P6F641</accession>